<comment type="caution">
    <text evidence="14">The sequence shown here is derived from an EMBL/GenBank/DDBJ whole genome shotgun (WGS) entry which is preliminary data.</text>
</comment>
<proteinExistence type="inferred from homology"/>
<dbReference type="EMBL" id="VIIS01000173">
    <property type="protein sequence ID" value="KAF0312407.1"/>
    <property type="molecule type" value="Genomic_DNA"/>
</dbReference>
<feature type="region of interest" description="Disordered" evidence="12">
    <location>
        <begin position="1147"/>
        <end position="1298"/>
    </location>
</feature>
<dbReference type="GO" id="GO:0051231">
    <property type="term" value="P:spindle elongation"/>
    <property type="evidence" value="ECO:0007669"/>
    <property type="project" value="TreeGrafter"/>
</dbReference>
<dbReference type="InterPro" id="IPR036961">
    <property type="entry name" value="Kinesin_motor_dom_sf"/>
</dbReference>
<dbReference type="GO" id="GO:0005634">
    <property type="term" value="C:nucleus"/>
    <property type="evidence" value="ECO:0007669"/>
    <property type="project" value="TreeGrafter"/>
</dbReference>
<feature type="region of interest" description="Disordered" evidence="12">
    <location>
        <begin position="1094"/>
        <end position="1125"/>
    </location>
</feature>
<evidence type="ECO:0000256" key="1">
    <source>
        <dbReference type="ARBA" id="ARBA00004186"/>
    </source>
</evidence>
<feature type="region of interest" description="Disordered" evidence="12">
    <location>
        <begin position="680"/>
        <end position="713"/>
    </location>
</feature>
<dbReference type="InterPro" id="IPR019821">
    <property type="entry name" value="Kinesin_motor_CS"/>
</dbReference>
<sequence length="1329" mass="148445">MMLLPCIRVGVKVTGRSGAMAFAHPAPVDVSYLQARESGYLLGRARASSVALPGLAPPQRDITEELVEQRGDDLVAGGGGLRVFLRVRPQLDGDFGDLPPEETTLKHVSEFVNGRSCLLFTYGATNSGKTYTVQGTPSEPGLLPRALDVLFNSLEGRLYDRLDVQPRAFCDVCLVSAGHEAAARRLQREVLQLGSERELPPPADDSGSCCEQSLAGSSLSLPRTADSLAASSVESLADVPLCPEVAGRQRESAVVTDCQPHTRFSVWVSYVEIYNDYVYDLLERPASAQRRRAALPLGLDKKGNTYVKGLRVVPVRSADEAIQVVRAGRQNLHFASNRLNHNSSRSHCVFTVRLIRHLDTNSPTVARVSQFSVCDLAGSERVEKTLAAGQRMKEASNINSSLMVLGRCMKALRQAQKSAGAAAGAGAGNLVPYRDSKLTRLFQSFFSGGGGDGSRITMIVNIGPSPIVSIQQSEKRRAPSRFSIMVRRSMHVAAAAVGVAAAAGRPRPLLDSTVGSEDTTAGDQEHQNLLQLVESLRHQLVESRRENVALEARIRQELCAEFEQHVVQIERDWQERIQETERYMESRAEMQLTAVAAGIKADLSRKRRRTETHSDEDEDEELKDFELEEARQQLAAAEQRCQLLEQQLEAVEADRQQAAERAAQRQQELGRLAVQLAEQRDTAQRLERERDEAEQRHQRLLESSGAEQQSVAAELGRQVKQLQEELHFREMDLRELREYLQEGGDELLEREADTERLQRQVTELQQQLVQRDEALRDQQALHADLEQLLASRSQREESGEQSNPADASFGSRLRALRSMTGAVLRQVARTDGERQPSPAPPQPVTGQPAPQTTEQESQTENDAAAAAADEEQQLQLAEIRAQVAELQRTSDELKEELRAATDRLDARTAECAELRSKCEELERSAAAEIEPLRQQLSRLTEERDRVAGEAQRELEELQRQYKEALHHRSEAEADAAVCEREMKTLRAQLERERHGDGSLQERLRAAEAEATVIRESRDQVNEALRIIKAELEAKSEELRQNNAVELRAQLERSRAETSHLRDEIEKRSNELLKLNIHLEGLKRQLVERDEDLQKARDDRSRAMQMSEQNIRRKNEELNRERNETVRADCRRKDDRIEQLEARLRQSELATCTPTPRSTCDRSRSVQIVEEEEEGGVTPMVLRGRSSRSSRRTTSRAPPPPAETDHSETEGSEHPSETGTGRRRRTRRAANAVRFTDENAAASEMSESGSTASGAGRSREPLSALSEQQVTAVTPADQPAPPRTVKSTGTKRKLFKRSSDQIMECSPVEVTEKRVTPRTVVTRSLRSRKK</sequence>
<dbReference type="GO" id="GO:0005876">
    <property type="term" value="C:spindle microtubule"/>
    <property type="evidence" value="ECO:0007669"/>
    <property type="project" value="TreeGrafter"/>
</dbReference>
<evidence type="ECO:0000259" key="13">
    <source>
        <dbReference type="PROSITE" id="PS50067"/>
    </source>
</evidence>
<dbReference type="Pfam" id="PF00225">
    <property type="entry name" value="Kinesin"/>
    <property type="match status" value="1"/>
</dbReference>
<evidence type="ECO:0000256" key="7">
    <source>
        <dbReference type="ARBA" id="ARBA00023054"/>
    </source>
</evidence>
<dbReference type="GO" id="GO:0005524">
    <property type="term" value="F:ATP binding"/>
    <property type="evidence" value="ECO:0007669"/>
    <property type="project" value="UniProtKB-UniRule"/>
</dbReference>
<dbReference type="OrthoDB" id="2403182at2759"/>
<evidence type="ECO:0000256" key="11">
    <source>
        <dbReference type="SAM" id="Coils"/>
    </source>
</evidence>
<dbReference type="Gene3D" id="1.10.287.1490">
    <property type="match status" value="1"/>
</dbReference>
<comment type="subcellular location">
    <subcellularLocation>
        <location evidence="1">Cytoplasm</location>
        <location evidence="1">Cytoskeleton</location>
        <location evidence="1">Spindle</location>
    </subcellularLocation>
</comment>
<keyword evidence="8 10" id="KW-0505">Motor protein</keyword>
<feature type="compositionally biased region" description="Polar residues" evidence="12">
    <location>
        <begin position="1147"/>
        <end position="1157"/>
    </location>
</feature>
<protein>
    <submittedName>
        <fullName evidence="14">Kinesin-like protein KIF20A</fullName>
    </submittedName>
</protein>
<feature type="region of interest" description="Disordered" evidence="12">
    <location>
        <begin position="791"/>
        <end position="811"/>
    </location>
</feature>
<feature type="region of interest" description="Disordered" evidence="12">
    <location>
        <begin position="603"/>
        <end position="623"/>
    </location>
</feature>
<evidence type="ECO:0000256" key="12">
    <source>
        <dbReference type="SAM" id="MobiDB-lite"/>
    </source>
</evidence>
<dbReference type="InterPro" id="IPR001752">
    <property type="entry name" value="Kinesin_motor_dom"/>
</dbReference>
<keyword evidence="4" id="KW-0493">Microtubule</keyword>
<evidence type="ECO:0000256" key="5">
    <source>
        <dbReference type="ARBA" id="ARBA00022741"/>
    </source>
</evidence>
<evidence type="ECO:0000256" key="6">
    <source>
        <dbReference type="ARBA" id="ARBA00022840"/>
    </source>
</evidence>
<dbReference type="GO" id="GO:0072686">
    <property type="term" value="C:mitotic spindle"/>
    <property type="evidence" value="ECO:0007669"/>
    <property type="project" value="TreeGrafter"/>
</dbReference>
<dbReference type="GO" id="GO:0090307">
    <property type="term" value="P:mitotic spindle assembly"/>
    <property type="evidence" value="ECO:0007669"/>
    <property type="project" value="TreeGrafter"/>
</dbReference>
<feature type="coiled-coil region" evidence="11">
    <location>
        <begin position="526"/>
        <end position="553"/>
    </location>
</feature>
<evidence type="ECO:0000256" key="4">
    <source>
        <dbReference type="ARBA" id="ARBA00022701"/>
    </source>
</evidence>
<dbReference type="InterPro" id="IPR027417">
    <property type="entry name" value="P-loop_NTPase"/>
</dbReference>
<feature type="domain" description="Kinesin motor" evidence="13">
    <location>
        <begin position="108"/>
        <end position="489"/>
    </location>
</feature>
<feature type="binding site" evidence="10">
    <location>
        <begin position="123"/>
        <end position="130"/>
    </location>
    <ligand>
        <name>ATP</name>
        <dbReference type="ChEBI" id="CHEBI:30616"/>
    </ligand>
</feature>
<reference evidence="14 15" key="1">
    <citation type="submission" date="2019-07" db="EMBL/GenBank/DDBJ databases">
        <title>Draft genome assembly of a fouling barnacle, Amphibalanus amphitrite (Darwin, 1854): The first reference genome for Thecostraca.</title>
        <authorList>
            <person name="Kim W."/>
        </authorList>
    </citation>
    <scope>NUCLEOTIDE SEQUENCE [LARGE SCALE GENOMIC DNA]</scope>
    <source>
        <strain evidence="14">SNU_AA5</strain>
        <tissue evidence="14">Soma without cirri and trophi</tissue>
    </source>
</reference>
<evidence type="ECO:0000256" key="2">
    <source>
        <dbReference type="ARBA" id="ARBA00022490"/>
    </source>
</evidence>
<keyword evidence="5 10" id="KW-0547">Nucleotide-binding</keyword>
<feature type="region of interest" description="Disordered" evidence="12">
    <location>
        <begin position="828"/>
        <end position="871"/>
    </location>
</feature>
<gene>
    <name evidence="14" type="primary">KIF20A</name>
    <name evidence="14" type="ORF">FJT64_016861</name>
</gene>
<keyword evidence="7 11" id="KW-0175">Coiled coil</keyword>
<name>A0A6A4WZ91_AMPAM</name>
<dbReference type="InterPro" id="IPR047149">
    <property type="entry name" value="KIF11-like"/>
</dbReference>
<dbReference type="PANTHER" id="PTHR47970">
    <property type="entry name" value="KINESIN-LIKE PROTEIN KIF11"/>
    <property type="match status" value="1"/>
</dbReference>
<organism evidence="14 15">
    <name type="scientific">Amphibalanus amphitrite</name>
    <name type="common">Striped barnacle</name>
    <name type="synonym">Balanus amphitrite</name>
    <dbReference type="NCBI Taxonomy" id="1232801"/>
    <lineage>
        <taxon>Eukaryota</taxon>
        <taxon>Metazoa</taxon>
        <taxon>Ecdysozoa</taxon>
        <taxon>Arthropoda</taxon>
        <taxon>Crustacea</taxon>
        <taxon>Multicrustacea</taxon>
        <taxon>Cirripedia</taxon>
        <taxon>Thoracica</taxon>
        <taxon>Thoracicalcarea</taxon>
        <taxon>Balanomorpha</taxon>
        <taxon>Balanoidea</taxon>
        <taxon>Balanidae</taxon>
        <taxon>Amphibalaninae</taxon>
        <taxon>Amphibalanus</taxon>
    </lineage>
</organism>
<keyword evidence="9" id="KW-0206">Cytoskeleton</keyword>
<dbReference type="PRINTS" id="PR00380">
    <property type="entry name" value="KINESINHEAVY"/>
</dbReference>
<evidence type="ECO:0000256" key="10">
    <source>
        <dbReference type="PROSITE-ProRule" id="PRU00283"/>
    </source>
</evidence>
<evidence type="ECO:0000256" key="8">
    <source>
        <dbReference type="ARBA" id="ARBA00023175"/>
    </source>
</evidence>
<feature type="compositionally biased region" description="Low complexity" evidence="12">
    <location>
        <begin position="1239"/>
        <end position="1255"/>
    </location>
</feature>
<dbReference type="GO" id="GO:0008017">
    <property type="term" value="F:microtubule binding"/>
    <property type="evidence" value="ECO:0007669"/>
    <property type="project" value="InterPro"/>
</dbReference>
<feature type="compositionally biased region" description="Acidic residues" evidence="12">
    <location>
        <begin position="614"/>
        <end position="623"/>
    </location>
</feature>
<evidence type="ECO:0000313" key="14">
    <source>
        <dbReference type="EMBL" id="KAF0312407.1"/>
    </source>
</evidence>
<dbReference type="Proteomes" id="UP000440578">
    <property type="component" value="Unassembled WGS sequence"/>
</dbReference>
<dbReference type="PROSITE" id="PS00411">
    <property type="entry name" value="KINESIN_MOTOR_1"/>
    <property type="match status" value="1"/>
</dbReference>
<keyword evidence="15" id="KW-1185">Reference proteome</keyword>
<feature type="compositionally biased region" description="Basic and acidic residues" evidence="12">
    <location>
        <begin position="680"/>
        <end position="700"/>
    </location>
</feature>
<keyword evidence="6 10" id="KW-0067">ATP-binding</keyword>
<accession>A0A6A4WZ91</accession>
<keyword evidence="3" id="KW-0597">Phosphoprotein</keyword>
<dbReference type="PANTHER" id="PTHR47970:SF29">
    <property type="entry name" value="KINESIN FAMILY MEMBER 20B"/>
    <property type="match status" value="1"/>
</dbReference>
<dbReference type="GO" id="GO:0007018">
    <property type="term" value="P:microtubule-based movement"/>
    <property type="evidence" value="ECO:0007669"/>
    <property type="project" value="InterPro"/>
</dbReference>
<keyword evidence="2" id="KW-0963">Cytoplasm</keyword>
<feature type="compositionally biased region" description="Basic and acidic residues" evidence="12">
    <location>
        <begin position="1202"/>
        <end position="1215"/>
    </location>
</feature>
<dbReference type="SUPFAM" id="SSF52540">
    <property type="entry name" value="P-loop containing nucleoside triphosphate hydrolases"/>
    <property type="match status" value="1"/>
</dbReference>
<evidence type="ECO:0000256" key="3">
    <source>
        <dbReference type="ARBA" id="ARBA00022553"/>
    </source>
</evidence>
<dbReference type="PROSITE" id="PS50067">
    <property type="entry name" value="KINESIN_MOTOR_2"/>
    <property type="match status" value="1"/>
</dbReference>
<evidence type="ECO:0000313" key="15">
    <source>
        <dbReference type="Proteomes" id="UP000440578"/>
    </source>
</evidence>
<dbReference type="SMART" id="SM00129">
    <property type="entry name" value="KISc"/>
    <property type="match status" value="1"/>
</dbReference>
<feature type="compositionally biased region" description="Low complexity" evidence="12">
    <location>
        <begin position="862"/>
        <end position="871"/>
    </location>
</feature>
<feature type="compositionally biased region" description="Basic and acidic residues" evidence="12">
    <location>
        <begin position="1109"/>
        <end position="1125"/>
    </location>
</feature>
<feature type="compositionally biased region" description="Polar residues" evidence="12">
    <location>
        <begin position="844"/>
        <end position="861"/>
    </location>
</feature>
<comment type="similarity">
    <text evidence="10">Belongs to the TRAFAC class myosin-kinesin ATPase superfamily. Kinesin family.</text>
</comment>
<feature type="compositionally biased region" description="Basic residues" evidence="12">
    <location>
        <begin position="1184"/>
        <end position="1193"/>
    </location>
</feature>
<dbReference type="Gene3D" id="3.40.850.10">
    <property type="entry name" value="Kinesin motor domain"/>
    <property type="match status" value="1"/>
</dbReference>
<evidence type="ECO:0000256" key="9">
    <source>
        <dbReference type="ARBA" id="ARBA00023212"/>
    </source>
</evidence>
<dbReference type="GO" id="GO:0008574">
    <property type="term" value="F:plus-end-directed microtubule motor activity"/>
    <property type="evidence" value="ECO:0007669"/>
    <property type="project" value="TreeGrafter"/>
</dbReference>